<dbReference type="EMBL" id="BQKE01000001">
    <property type="protein sequence ID" value="GJM60854.1"/>
    <property type="molecule type" value="Genomic_DNA"/>
</dbReference>
<keyword evidence="8" id="KW-1185">Reference proteome</keyword>
<feature type="transmembrane region" description="Helical" evidence="6">
    <location>
        <begin position="173"/>
        <end position="198"/>
    </location>
</feature>
<feature type="transmembrane region" description="Helical" evidence="6">
    <location>
        <begin position="125"/>
        <end position="143"/>
    </location>
</feature>
<evidence type="ECO:0000313" key="7">
    <source>
        <dbReference type="EMBL" id="GJM60854.1"/>
    </source>
</evidence>
<dbReference type="Proteomes" id="UP001310022">
    <property type="component" value="Unassembled WGS sequence"/>
</dbReference>
<evidence type="ECO:0000256" key="1">
    <source>
        <dbReference type="ARBA" id="ARBA00004651"/>
    </source>
</evidence>
<dbReference type="InterPro" id="IPR018385">
    <property type="entry name" value="C4_dicarb_anaerob_car-like"/>
</dbReference>
<keyword evidence="5 6" id="KW-0472">Membrane</keyword>
<feature type="transmembrane region" description="Helical" evidence="6">
    <location>
        <begin position="417"/>
        <end position="437"/>
    </location>
</feature>
<dbReference type="Pfam" id="PF03606">
    <property type="entry name" value="DcuC"/>
    <property type="match status" value="1"/>
</dbReference>
<evidence type="ECO:0000256" key="2">
    <source>
        <dbReference type="ARBA" id="ARBA00022475"/>
    </source>
</evidence>
<gene>
    <name evidence="7" type="ORF">PEDI_14060</name>
</gene>
<evidence type="ECO:0000256" key="6">
    <source>
        <dbReference type="SAM" id="Phobius"/>
    </source>
</evidence>
<proteinExistence type="predicted"/>
<dbReference type="PANTHER" id="PTHR43652:SF6">
    <property type="entry name" value="ARGININE REPRESSOR"/>
    <property type="match status" value="1"/>
</dbReference>
<evidence type="ECO:0000313" key="8">
    <source>
        <dbReference type="Proteomes" id="UP001310022"/>
    </source>
</evidence>
<feature type="transmembrane region" description="Helical" evidence="6">
    <location>
        <begin position="449"/>
        <end position="469"/>
    </location>
</feature>
<keyword evidence="4 6" id="KW-1133">Transmembrane helix</keyword>
<evidence type="ECO:0000256" key="3">
    <source>
        <dbReference type="ARBA" id="ARBA00022692"/>
    </source>
</evidence>
<feature type="transmembrane region" description="Helical" evidence="6">
    <location>
        <begin position="321"/>
        <end position="342"/>
    </location>
</feature>
<feature type="transmembrane region" description="Helical" evidence="6">
    <location>
        <begin position="287"/>
        <end position="309"/>
    </location>
</feature>
<accession>A0AAN4VVF8</accession>
<dbReference type="GO" id="GO:0005886">
    <property type="term" value="C:plasma membrane"/>
    <property type="evidence" value="ECO:0007669"/>
    <property type="project" value="UniProtKB-SubCell"/>
</dbReference>
<evidence type="ECO:0000256" key="4">
    <source>
        <dbReference type="ARBA" id="ARBA00022989"/>
    </source>
</evidence>
<reference evidence="7 8" key="1">
    <citation type="submission" date="2021-12" db="EMBL/GenBank/DDBJ databases">
        <title>Genome sequencing of bacteria with rrn-lacking chromosome and rrn-plasmid.</title>
        <authorList>
            <person name="Anda M."/>
            <person name="Iwasaki W."/>
        </authorList>
    </citation>
    <scope>NUCLEOTIDE SEQUENCE [LARGE SCALE GENOMIC DNA]</scope>
    <source>
        <strain evidence="7 8">NBRC 15940</strain>
    </source>
</reference>
<dbReference type="RefSeq" id="WP_338236517.1">
    <property type="nucleotide sequence ID" value="NZ_BQKE01000001.1"/>
</dbReference>
<sequence>MKAIKLPSAYTILLSIIVFVAVLTHLLPTGKYAYQNGEGKRLSPQEAMRGVEDGFLPLPNTYEAVESNPQGIFEVILAPIQGFYKAIDVSVFILMIGGFLGVIMATGAIDAGVKQVLKKLKGKEQWMIPVLTALFGLGGSTFGMAEETLAFYPVLIPVFASAGFNARTAVGTILLGAGFGVLSSTVNPFSTAIASGFAGISIGDGLGVRVFIWFVMWVLTSSFLLRYAKSVKTAPKIEEEQKEIALPALSQKQSLALILFALTFLVMIVGVIPFADLGITIMPTLGWWFNELNALFLCSAILMGVLVGMKEDEIASNFVNGARDMLGVAFIVGISRGITVVMNDGLIIDTILNYAEMAISGLSSSVFICMMFILEVFLSFFIPSTSGLATLTMPIMAPLSSFAGVEAHWVVTAYQTASGFVNLFTPTSAVVMGGLAIGKIGYGEFFKWVLPYLVVVFLLVLLVLGVGVMV</sequence>
<protein>
    <submittedName>
        <fullName evidence="7">C4-dicarboxylate ABC transporter</fullName>
    </submittedName>
</protein>
<feature type="transmembrane region" description="Helical" evidence="6">
    <location>
        <begin position="255"/>
        <end position="275"/>
    </location>
</feature>
<feature type="transmembrane region" description="Helical" evidence="6">
    <location>
        <begin position="91"/>
        <end position="113"/>
    </location>
</feature>
<comment type="caution">
    <text evidence="7">The sequence shown here is derived from an EMBL/GenBank/DDBJ whole genome shotgun (WGS) entry which is preliminary data.</text>
</comment>
<feature type="transmembrane region" description="Helical" evidence="6">
    <location>
        <begin position="210"/>
        <end position="228"/>
    </location>
</feature>
<keyword evidence="3 6" id="KW-0812">Transmembrane</keyword>
<name>A0AAN4VVF8_9BACT</name>
<feature type="transmembrane region" description="Helical" evidence="6">
    <location>
        <begin position="7"/>
        <end position="27"/>
    </location>
</feature>
<organism evidence="7 8">
    <name type="scientific">Persicobacter diffluens</name>
    <dbReference type="NCBI Taxonomy" id="981"/>
    <lineage>
        <taxon>Bacteria</taxon>
        <taxon>Pseudomonadati</taxon>
        <taxon>Bacteroidota</taxon>
        <taxon>Cytophagia</taxon>
        <taxon>Cytophagales</taxon>
        <taxon>Persicobacteraceae</taxon>
        <taxon>Persicobacter</taxon>
    </lineage>
</organism>
<evidence type="ECO:0000256" key="5">
    <source>
        <dbReference type="ARBA" id="ARBA00023136"/>
    </source>
</evidence>
<feature type="transmembrane region" description="Helical" evidence="6">
    <location>
        <begin position="388"/>
        <end position="411"/>
    </location>
</feature>
<dbReference type="PANTHER" id="PTHR43652">
    <property type="entry name" value="BASIC AMINO ACID ANTIPORTER YFCC-RELATED"/>
    <property type="match status" value="1"/>
</dbReference>
<comment type="subcellular location">
    <subcellularLocation>
        <location evidence="1">Cell membrane</location>
        <topology evidence="1">Multi-pass membrane protein</topology>
    </subcellularLocation>
</comment>
<dbReference type="InterPro" id="IPR051679">
    <property type="entry name" value="DASS-Related_Transporters"/>
</dbReference>
<feature type="transmembrane region" description="Helical" evidence="6">
    <location>
        <begin position="149"/>
        <end position="166"/>
    </location>
</feature>
<feature type="transmembrane region" description="Helical" evidence="6">
    <location>
        <begin position="362"/>
        <end position="381"/>
    </location>
</feature>
<dbReference type="AlphaFoldDB" id="A0AAN4VVF8"/>
<keyword evidence="2" id="KW-1003">Cell membrane</keyword>